<gene>
    <name evidence="16" type="primary">ECH_HADH1</name>
    <name evidence="16" type="ORF">FRACYDRAFT_207194</name>
</gene>
<comment type="similarity">
    <text evidence="3">In the N-terminal section; belongs to the enoyl-CoA hydratase/isomerase family.</text>
</comment>
<keyword evidence="12" id="KW-0511">Multifunctional enzyme</keyword>
<dbReference type="PANTHER" id="PTHR23309">
    <property type="entry name" value="3-HYDROXYACYL-COA DEHYROGENASE"/>
    <property type="match status" value="1"/>
</dbReference>
<evidence type="ECO:0000259" key="14">
    <source>
        <dbReference type="Pfam" id="PF00725"/>
    </source>
</evidence>
<dbReference type="GO" id="GO:0003857">
    <property type="term" value="F:(3S)-3-hydroxyacyl-CoA dehydrogenase (NAD+) activity"/>
    <property type="evidence" value="ECO:0007669"/>
    <property type="project" value="TreeGrafter"/>
</dbReference>
<dbReference type="AlphaFoldDB" id="A0A1E7FKV7"/>
<evidence type="ECO:0000256" key="8">
    <source>
        <dbReference type="ARBA" id="ARBA00023098"/>
    </source>
</evidence>
<dbReference type="Gene3D" id="3.90.226.10">
    <property type="entry name" value="2-enoyl-CoA Hydratase, Chain A, domain 1"/>
    <property type="match status" value="1"/>
</dbReference>
<keyword evidence="17" id="KW-1185">Reference proteome</keyword>
<name>A0A1E7FKV7_9STRA</name>
<dbReference type="FunFam" id="3.40.50.720:FF:000009">
    <property type="entry name" value="Fatty oxidation complex, alpha subunit"/>
    <property type="match status" value="1"/>
</dbReference>
<evidence type="ECO:0000256" key="13">
    <source>
        <dbReference type="RuleBase" id="RU003707"/>
    </source>
</evidence>
<sequence length="769" mass="84089">MVISSKPSISSKTTLVVNFSSVVGSNNPLNPLGLKLRQLIWEALEEAESNSSVGSVILYGGLSSSNRSNFSAGADLTEFGSVSKAPPTTAGINKNDGRPFFPLIELVKKIENCNKPVVAAISGNALGGGLEVALSCHYRISDTTGNFGLPEVLVGVIPGAGGTQRLPRLVTVPKALEMILTAKSIGAKEAKKFGLVDHVVGLAASSSSEEKDSLIGCAKRYAKWAELMPLDDRRVGKMRIKESDSELEMIVEIASKKLPPMQMGGEGVWAALEAVKACRLPIDEGSAIELEQFFKTLRGSQGIARRHGFFAVRKAQRILGNNNYNNNHPLLQKSFKTVTAAVIGAGLMGSGICLVLLQAGFTVHLVDVYKESLDKGVVFLKGTIQSYVKRGRISEENAKRMIKSLKPTQRFEDLSTCSLVVEAVIENMKIKKKIFSSLDKITPAGCILLSNTSTLDIDEMASSVSISRRPLFAGWHFFSPAHVMKLVEIVVGTATSTETTCVMQQLTKRIGKTGVVVGNCDGFVGNRLLISYGAETTLLLEEGVATVSSVDKAILNFGIALGPFQMADMAGLDIGYNIRKQRGWVSNGDIISKNKPARYPDVADVIVSDFKRLGQKSGKGWYDYDKKIGRGRKSLPSKEVDNLIRKYAKRGQIPVSDQQIVERALFPMVNEGFKCLEEGIAREPSDIDVVYVYGYGWPVYKGGPMWWADHEVGLKYLLRRLQEFSKQFPHTDYYAPSDLLKRCVMMDLTVEEYFNLGLFKKQKKVSSKL</sequence>
<evidence type="ECO:0000256" key="7">
    <source>
        <dbReference type="ARBA" id="ARBA00023027"/>
    </source>
</evidence>
<evidence type="ECO:0000259" key="15">
    <source>
        <dbReference type="Pfam" id="PF02737"/>
    </source>
</evidence>
<dbReference type="SUPFAM" id="SSF52096">
    <property type="entry name" value="ClpP/crotonase"/>
    <property type="match status" value="1"/>
</dbReference>
<dbReference type="GO" id="GO:0004300">
    <property type="term" value="F:enoyl-CoA hydratase activity"/>
    <property type="evidence" value="ECO:0007669"/>
    <property type="project" value="UniProtKB-ARBA"/>
</dbReference>
<dbReference type="CDD" id="cd06558">
    <property type="entry name" value="crotonase-like"/>
    <property type="match status" value="1"/>
</dbReference>
<dbReference type="KEGG" id="fcy:FRACYDRAFT_207194"/>
<evidence type="ECO:0000256" key="10">
    <source>
        <dbReference type="ARBA" id="ARBA00023235"/>
    </source>
</evidence>
<dbReference type="InterPro" id="IPR006176">
    <property type="entry name" value="3-OHacyl-CoA_DH_NAD-bd"/>
</dbReference>
<comment type="similarity">
    <text evidence="13">Belongs to the enoyl-CoA hydratase/isomerase family.</text>
</comment>
<protein>
    <submittedName>
        <fullName evidence="16">3HCDH_N-domain-containing protein</fullName>
    </submittedName>
</protein>
<evidence type="ECO:0000256" key="9">
    <source>
        <dbReference type="ARBA" id="ARBA00023140"/>
    </source>
</evidence>
<dbReference type="InterPro" id="IPR029045">
    <property type="entry name" value="ClpP/crotonase-like_dom_sf"/>
</dbReference>
<dbReference type="GO" id="GO:0005777">
    <property type="term" value="C:peroxisome"/>
    <property type="evidence" value="ECO:0007669"/>
    <property type="project" value="UniProtKB-SubCell"/>
</dbReference>
<dbReference type="EMBL" id="KV784356">
    <property type="protein sequence ID" value="OEU18802.1"/>
    <property type="molecule type" value="Genomic_DNA"/>
</dbReference>
<dbReference type="InterPro" id="IPR036291">
    <property type="entry name" value="NAD(P)-bd_dom_sf"/>
</dbReference>
<feature type="domain" description="3-hydroxyacyl-CoA dehydrogenase NAD binding" evidence="15">
    <location>
        <begin position="340"/>
        <end position="519"/>
    </location>
</feature>
<evidence type="ECO:0000256" key="5">
    <source>
        <dbReference type="ARBA" id="ARBA00022832"/>
    </source>
</evidence>
<dbReference type="GO" id="GO:0070403">
    <property type="term" value="F:NAD+ binding"/>
    <property type="evidence" value="ECO:0007669"/>
    <property type="project" value="InterPro"/>
</dbReference>
<evidence type="ECO:0000313" key="17">
    <source>
        <dbReference type="Proteomes" id="UP000095751"/>
    </source>
</evidence>
<dbReference type="InterPro" id="IPR008927">
    <property type="entry name" value="6-PGluconate_DH-like_C_sf"/>
</dbReference>
<feature type="domain" description="3-hydroxyacyl-CoA dehydrogenase C-terminal" evidence="14">
    <location>
        <begin position="660"/>
        <end position="744"/>
    </location>
</feature>
<accession>A0A1E7FKV7</accession>
<keyword evidence="10" id="KW-0413">Isomerase</keyword>
<dbReference type="OrthoDB" id="2018133at2759"/>
<dbReference type="PROSITE" id="PS00166">
    <property type="entry name" value="ENOYL_COA_HYDRATASE"/>
    <property type="match status" value="1"/>
</dbReference>
<dbReference type="SUPFAM" id="SSF48179">
    <property type="entry name" value="6-phosphogluconate dehydrogenase C-terminal domain-like"/>
    <property type="match status" value="2"/>
</dbReference>
<comment type="pathway">
    <text evidence="2">Lipid metabolism; fatty acid beta-oxidation.</text>
</comment>
<dbReference type="Gene3D" id="3.40.50.720">
    <property type="entry name" value="NAD(P)-binding Rossmann-like Domain"/>
    <property type="match status" value="1"/>
</dbReference>
<dbReference type="FunFam" id="1.10.1040.50:FF:000006">
    <property type="entry name" value="Peroxisomal bifunctional enzyme"/>
    <property type="match status" value="1"/>
</dbReference>
<organism evidence="16 17">
    <name type="scientific">Fragilariopsis cylindrus CCMP1102</name>
    <dbReference type="NCBI Taxonomy" id="635003"/>
    <lineage>
        <taxon>Eukaryota</taxon>
        <taxon>Sar</taxon>
        <taxon>Stramenopiles</taxon>
        <taxon>Ochrophyta</taxon>
        <taxon>Bacillariophyta</taxon>
        <taxon>Bacillariophyceae</taxon>
        <taxon>Bacillariophycidae</taxon>
        <taxon>Bacillariales</taxon>
        <taxon>Bacillariaceae</taxon>
        <taxon>Fragilariopsis</taxon>
    </lineage>
</organism>
<evidence type="ECO:0000313" key="16">
    <source>
        <dbReference type="EMBL" id="OEU18802.1"/>
    </source>
</evidence>
<dbReference type="Proteomes" id="UP000095751">
    <property type="component" value="Unassembled WGS sequence"/>
</dbReference>
<dbReference type="UniPathway" id="UPA00659"/>
<evidence type="ECO:0000256" key="2">
    <source>
        <dbReference type="ARBA" id="ARBA00005005"/>
    </source>
</evidence>
<feature type="domain" description="3-hydroxyacyl-CoA dehydrogenase C-terminal" evidence="14">
    <location>
        <begin position="522"/>
        <end position="624"/>
    </location>
</feature>
<evidence type="ECO:0000256" key="11">
    <source>
        <dbReference type="ARBA" id="ARBA00023239"/>
    </source>
</evidence>
<evidence type="ECO:0000256" key="3">
    <source>
        <dbReference type="ARBA" id="ARBA00008750"/>
    </source>
</evidence>
<dbReference type="Pfam" id="PF00725">
    <property type="entry name" value="3HCDH"/>
    <property type="match status" value="2"/>
</dbReference>
<keyword evidence="9" id="KW-0576">Peroxisome</keyword>
<evidence type="ECO:0000256" key="1">
    <source>
        <dbReference type="ARBA" id="ARBA00004275"/>
    </source>
</evidence>
<keyword evidence="8" id="KW-0443">Lipid metabolism</keyword>
<dbReference type="InterPro" id="IPR001753">
    <property type="entry name" value="Enoyl-CoA_hydra/iso"/>
</dbReference>
<dbReference type="InParanoid" id="A0A1E7FKV7"/>
<dbReference type="SUPFAM" id="SSF51735">
    <property type="entry name" value="NAD(P)-binding Rossmann-fold domains"/>
    <property type="match status" value="1"/>
</dbReference>
<evidence type="ECO:0000256" key="6">
    <source>
        <dbReference type="ARBA" id="ARBA00023002"/>
    </source>
</evidence>
<proteinExistence type="inferred from homology"/>
<keyword evidence="11" id="KW-0456">Lyase</keyword>
<comment type="subunit">
    <text evidence="4">Monomer.</text>
</comment>
<dbReference type="InterPro" id="IPR006108">
    <property type="entry name" value="3HC_DH_C"/>
</dbReference>
<dbReference type="Pfam" id="PF00378">
    <property type="entry name" value="ECH_1"/>
    <property type="match status" value="1"/>
</dbReference>
<keyword evidence="6" id="KW-0560">Oxidoreductase</keyword>
<evidence type="ECO:0000256" key="12">
    <source>
        <dbReference type="ARBA" id="ARBA00023268"/>
    </source>
</evidence>
<dbReference type="GO" id="GO:0016853">
    <property type="term" value="F:isomerase activity"/>
    <property type="evidence" value="ECO:0007669"/>
    <property type="project" value="UniProtKB-KW"/>
</dbReference>
<comment type="subcellular location">
    <subcellularLocation>
        <location evidence="1">Peroxisome</location>
    </subcellularLocation>
</comment>
<keyword evidence="7" id="KW-0520">NAD</keyword>
<dbReference type="Gene3D" id="1.10.1040.50">
    <property type="match status" value="1"/>
</dbReference>
<evidence type="ECO:0000256" key="4">
    <source>
        <dbReference type="ARBA" id="ARBA00011245"/>
    </source>
</evidence>
<dbReference type="Pfam" id="PF02737">
    <property type="entry name" value="3HCDH_N"/>
    <property type="match status" value="1"/>
</dbReference>
<dbReference type="GO" id="GO:0006635">
    <property type="term" value="P:fatty acid beta-oxidation"/>
    <property type="evidence" value="ECO:0007669"/>
    <property type="project" value="UniProtKB-UniPathway"/>
</dbReference>
<dbReference type="PANTHER" id="PTHR23309:SF49">
    <property type="entry name" value="PEROXISOMAL BIFUNCTIONAL ENZYME"/>
    <property type="match status" value="1"/>
</dbReference>
<reference evidence="16 17" key="1">
    <citation type="submission" date="2016-09" db="EMBL/GenBank/DDBJ databases">
        <title>Extensive genetic diversity and differential bi-allelic expression allows diatom success in the polar Southern Ocean.</title>
        <authorList>
            <consortium name="DOE Joint Genome Institute"/>
            <person name="Mock T."/>
            <person name="Otillar R.P."/>
            <person name="Strauss J."/>
            <person name="Dupont C."/>
            <person name="Frickenhaus S."/>
            <person name="Maumus F."/>
            <person name="Mcmullan M."/>
            <person name="Sanges R."/>
            <person name="Schmutz J."/>
            <person name="Toseland A."/>
            <person name="Valas R."/>
            <person name="Veluchamy A."/>
            <person name="Ward B.J."/>
            <person name="Allen A."/>
            <person name="Barry K."/>
            <person name="Falciatore A."/>
            <person name="Ferrante M."/>
            <person name="Fortunato A.E."/>
            <person name="Gloeckner G."/>
            <person name="Gruber A."/>
            <person name="Hipkin R."/>
            <person name="Janech M."/>
            <person name="Kroth P."/>
            <person name="Leese F."/>
            <person name="Lindquist E."/>
            <person name="Lyon B.R."/>
            <person name="Martin J."/>
            <person name="Mayer C."/>
            <person name="Parker M."/>
            <person name="Quesneville H."/>
            <person name="Raymond J."/>
            <person name="Uhlig C."/>
            <person name="Valentin K.U."/>
            <person name="Worden A.Z."/>
            <person name="Armbrust E.V."/>
            <person name="Bowler C."/>
            <person name="Green B."/>
            <person name="Moulton V."/>
            <person name="Van Oosterhout C."/>
            <person name="Grigoriev I."/>
        </authorList>
    </citation>
    <scope>NUCLEOTIDE SEQUENCE [LARGE SCALE GENOMIC DNA]</scope>
    <source>
        <strain evidence="16 17">CCMP1102</strain>
    </source>
</reference>
<dbReference type="InterPro" id="IPR018376">
    <property type="entry name" value="Enoyl-CoA_hyd/isom_CS"/>
</dbReference>
<keyword evidence="5" id="KW-0276">Fatty acid metabolism</keyword>